<sequence length="328" mass="34737">MSDTFKALVLRQDAQQTLAAIEQLSLDQLPEGEVLVAVEHSSLNYKDGLAITGTGKIVRHFPHVPGIDLAGEVISSESALFKPGDRVVLTGWGVGERHWGGHAQRARVKAKWLNHLPTGFSSARAMAVGTAGLTAMLCMMALQTSGITPHDGPILVTGAAGGVGSIAVALLAAAGYEVHASSGRAALEPYLKELGAHHIIPREQLSRESRPLESEQWAGAIDTVGSQTLATLLSQMRYNGAVAACGLAGGMDLHTTVFPFILRGVRLLGIDSVYAPAPHRQQAWQQLAQQLPMALLDSLTRHIPLEACPEAANQIMAGQIQGRVVVDL</sequence>
<dbReference type="InterPro" id="IPR014188">
    <property type="entry name" value="Acrylyl-CoA_reductase_AcuI"/>
</dbReference>
<dbReference type="Gene3D" id="3.40.50.720">
    <property type="entry name" value="NAD(P)-binding Rossmann-like Domain"/>
    <property type="match status" value="1"/>
</dbReference>
<dbReference type="RefSeq" id="WP_011712248.1">
    <property type="nucleotide sequence ID" value="NC_008576.1"/>
</dbReference>
<dbReference type="OrthoDB" id="9782155at2"/>
<gene>
    <name evidence="2" type="ordered locus">Mmc1_0556</name>
</gene>
<organism evidence="2 3">
    <name type="scientific">Magnetococcus marinus (strain ATCC BAA-1437 / JCM 17883 / MC-1)</name>
    <dbReference type="NCBI Taxonomy" id="156889"/>
    <lineage>
        <taxon>Bacteria</taxon>
        <taxon>Pseudomonadati</taxon>
        <taxon>Pseudomonadota</taxon>
        <taxon>Magnetococcia</taxon>
        <taxon>Magnetococcales</taxon>
        <taxon>Magnetococcaceae</taxon>
        <taxon>Magnetococcus</taxon>
    </lineage>
</organism>
<dbReference type="SUPFAM" id="SSF50129">
    <property type="entry name" value="GroES-like"/>
    <property type="match status" value="1"/>
</dbReference>
<name>A0L538_MAGMM</name>
<dbReference type="InterPro" id="IPR036291">
    <property type="entry name" value="NAD(P)-bd_dom_sf"/>
</dbReference>
<dbReference type="PANTHER" id="PTHR43677:SF1">
    <property type="entry name" value="ACRYLYL-COA REDUCTASE ACUI-RELATED"/>
    <property type="match status" value="1"/>
</dbReference>
<dbReference type="InterPro" id="IPR020843">
    <property type="entry name" value="ER"/>
</dbReference>
<dbReference type="SUPFAM" id="SSF51735">
    <property type="entry name" value="NAD(P)-binding Rossmann-fold domains"/>
    <property type="match status" value="1"/>
</dbReference>
<dbReference type="Gene3D" id="3.90.180.10">
    <property type="entry name" value="Medium-chain alcohol dehydrogenases, catalytic domain"/>
    <property type="match status" value="1"/>
</dbReference>
<dbReference type="PANTHER" id="PTHR43677">
    <property type="entry name" value="SHORT-CHAIN DEHYDROGENASE/REDUCTASE"/>
    <property type="match status" value="1"/>
</dbReference>
<accession>A0L538</accession>
<dbReference type="STRING" id="156889.Mmc1_0556"/>
<dbReference type="HOGENOM" id="CLU_026673_26_3_5"/>
<proteinExistence type="predicted"/>
<evidence type="ECO:0000313" key="3">
    <source>
        <dbReference type="Proteomes" id="UP000002586"/>
    </source>
</evidence>
<keyword evidence="3" id="KW-1185">Reference proteome</keyword>
<dbReference type="Proteomes" id="UP000002586">
    <property type="component" value="Chromosome"/>
</dbReference>
<dbReference type="GO" id="GO:0043957">
    <property type="term" value="F:acryloyl-CoA reductase (NADPH) activity"/>
    <property type="evidence" value="ECO:0007669"/>
    <property type="project" value="TreeGrafter"/>
</dbReference>
<dbReference type="EMBL" id="CP000471">
    <property type="protein sequence ID" value="ABK43081.1"/>
    <property type="molecule type" value="Genomic_DNA"/>
</dbReference>
<reference evidence="3" key="1">
    <citation type="journal article" date="2009" name="Appl. Environ. Microbiol.">
        <title>Complete genome sequence of the chemolithoautotrophic marine magnetotactic coccus strain MC-1.</title>
        <authorList>
            <person name="Schubbe S."/>
            <person name="Williams T.J."/>
            <person name="Xie G."/>
            <person name="Kiss H.E."/>
            <person name="Brettin T.S."/>
            <person name="Martinez D."/>
            <person name="Ross C.A."/>
            <person name="Schuler D."/>
            <person name="Cox B.L."/>
            <person name="Nealson K.H."/>
            <person name="Bazylinski D.A."/>
        </authorList>
    </citation>
    <scope>NUCLEOTIDE SEQUENCE [LARGE SCALE GENOMIC DNA]</scope>
    <source>
        <strain evidence="3">ATCC BAA-1437 / JCM 17883 / MC-1</strain>
    </source>
</reference>
<dbReference type="eggNOG" id="COG0604">
    <property type="taxonomic scope" value="Bacteria"/>
</dbReference>
<dbReference type="InterPro" id="IPR013154">
    <property type="entry name" value="ADH-like_N"/>
</dbReference>
<evidence type="ECO:0000259" key="1">
    <source>
        <dbReference type="SMART" id="SM00829"/>
    </source>
</evidence>
<reference evidence="2 3" key="2">
    <citation type="journal article" date="2012" name="Int. J. Syst. Evol. Microbiol.">
        <title>Magnetococcus marinus gen. nov., sp. nov., a marine, magnetotactic bacterium that represents a novel lineage (Magnetococcaceae fam. nov.; Magnetococcales ord. nov.) at the base of the Alphaproteobacteria.</title>
        <authorList>
            <person name="Bazylinski D.A."/>
            <person name="Williams T.J."/>
            <person name="Lefevre C.T."/>
            <person name="Berg R.J."/>
            <person name="Zhang C.L."/>
            <person name="Bowser S.S."/>
            <person name="Dean A.J."/>
            <person name="Beveridge T.J."/>
        </authorList>
    </citation>
    <scope>NUCLEOTIDE SEQUENCE [LARGE SCALE GENOMIC DNA]</scope>
    <source>
        <strain evidence="3">ATCC BAA-1437 / JCM 17883 / MC-1</strain>
    </source>
</reference>
<dbReference type="NCBIfam" id="TIGR02823">
    <property type="entry name" value="oxido_YhdH"/>
    <property type="match status" value="1"/>
</dbReference>
<evidence type="ECO:0000313" key="2">
    <source>
        <dbReference type="EMBL" id="ABK43081.1"/>
    </source>
</evidence>
<dbReference type="AlphaFoldDB" id="A0L538"/>
<dbReference type="InterPro" id="IPR051397">
    <property type="entry name" value="Zn-ADH-like_protein"/>
</dbReference>
<dbReference type="CDD" id="cd08288">
    <property type="entry name" value="MDR_yhdh"/>
    <property type="match status" value="1"/>
</dbReference>
<dbReference type="KEGG" id="mgm:Mmc1_0556"/>
<feature type="domain" description="Enoyl reductase (ER)" evidence="1">
    <location>
        <begin position="19"/>
        <end position="326"/>
    </location>
</feature>
<dbReference type="InterPro" id="IPR013149">
    <property type="entry name" value="ADH-like_C"/>
</dbReference>
<dbReference type="Pfam" id="PF08240">
    <property type="entry name" value="ADH_N"/>
    <property type="match status" value="1"/>
</dbReference>
<dbReference type="Pfam" id="PF00107">
    <property type="entry name" value="ADH_zinc_N"/>
    <property type="match status" value="1"/>
</dbReference>
<dbReference type="SMART" id="SM00829">
    <property type="entry name" value="PKS_ER"/>
    <property type="match status" value="1"/>
</dbReference>
<protein>
    <submittedName>
        <fullName evidence="2">Alcohol dehydrogenase, zinc-binding domain protein</fullName>
    </submittedName>
</protein>
<dbReference type="InterPro" id="IPR011032">
    <property type="entry name" value="GroES-like_sf"/>
</dbReference>